<comment type="similarity">
    <text evidence="1">Belongs to the carbon-nitrogen hydrolase superfamily. Nitrilase family.</text>
</comment>
<dbReference type="PROSITE" id="PS50263">
    <property type="entry name" value="CN_HYDROLASE"/>
    <property type="match status" value="1"/>
</dbReference>
<sequence>MVTPKASAALCWQTSFEYATMPVQPTPTPKFRNPRKTAQAQIDKPPVMAIPRPTEPIIMVIRAIIGADGQILTLRSKIKATHMERTIFGDATAECLDSVVDTPLGRIGALSCWEHVQPLLKYHTYSQREQIHIAAWPPVFDHDGKSLWSMSREGTEAIARTYAIESQSFVLHTTAVISESAIDQMSTHNGLIMNSPGGGSSAVFGPDGRKLSTNILADKEGIICADLDIDDILHSKAFLDVVGHYSRPDLLWLGVDPVVKSQVKL</sequence>
<organism evidence="6 7">
    <name type="scientific">Fusarium solani</name>
    <name type="common">Filamentous fungus</name>
    <dbReference type="NCBI Taxonomy" id="169388"/>
    <lineage>
        <taxon>Eukaryota</taxon>
        <taxon>Fungi</taxon>
        <taxon>Dikarya</taxon>
        <taxon>Ascomycota</taxon>
        <taxon>Pezizomycotina</taxon>
        <taxon>Sordariomycetes</taxon>
        <taxon>Hypocreomycetidae</taxon>
        <taxon>Hypocreales</taxon>
        <taxon>Nectriaceae</taxon>
        <taxon>Fusarium</taxon>
        <taxon>Fusarium solani species complex</taxon>
    </lineage>
</organism>
<gene>
    <name evidence="6" type="ORF">B0J15DRAFT_467706</name>
</gene>
<accession>A0A9P9K7J4</accession>
<keyword evidence="2 6" id="KW-0378">Hydrolase</keyword>
<dbReference type="SUPFAM" id="SSF56317">
    <property type="entry name" value="Carbon-nitrogen hydrolase"/>
    <property type="match status" value="1"/>
</dbReference>
<comment type="caution">
    <text evidence="6">The sequence shown here is derived from an EMBL/GenBank/DDBJ whole genome shotgun (WGS) entry which is preliminary data.</text>
</comment>
<dbReference type="Gene3D" id="3.60.110.10">
    <property type="entry name" value="Carbon-nitrogen hydrolase"/>
    <property type="match status" value="1"/>
</dbReference>
<dbReference type="InterPro" id="IPR000132">
    <property type="entry name" value="Nitrilase/CN_hydratase_CS"/>
</dbReference>
<dbReference type="PANTHER" id="PTHR46044:SF14">
    <property type="entry name" value="ARYLACETONITRILASE"/>
    <property type="match status" value="1"/>
</dbReference>
<dbReference type="InterPro" id="IPR003010">
    <property type="entry name" value="C-N_Hydrolase"/>
</dbReference>
<evidence type="ECO:0000256" key="2">
    <source>
        <dbReference type="ARBA" id="ARBA00022801"/>
    </source>
</evidence>
<evidence type="ECO:0000313" key="7">
    <source>
        <dbReference type="Proteomes" id="UP000736672"/>
    </source>
</evidence>
<dbReference type="GO" id="GO:0000257">
    <property type="term" value="F:nitrilase activity"/>
    <property type="evidence" value="ECO:0007669"/>
    <property type="project" value="UniProtKB-EC"/>
</dbReference>
<dbReference type="PANTHER" id="PTHR46044">
    <property type="entry name" value="NITRILASE"/>
    <property type="match status" value="1"/>
</dbReference>
<dbReference type="InterPro" id="IPR044149">
    <property type="entry name" value="Nitrilases_CHs"/>
</dbReference>
<dbReference type="Pfam" id="PF00795">
    <property type="entry name" value="CN_hydrolase"/>
    <property type="match status" value="1"/>
</dbReference>
<dbReference type="OrthoDB" id="10250282at2759"/>
<name>A0A9P9K7J4_FUSSL</name>
<dbReference type="AlphaFoldDB" id="A0A9P9K7J4"/>
<dbReference type="EMBL" id="JAGTJS010000012">
    <property type="protein sequence ID" value="KAH7250843.1"/>
    <property type="molecule type" value="Genomic_DNA"/>
</dbReference>
<proteinExistence type="inferred from homology"/>
<dbReference type="InterPro" id="IPR036526">
    <property type="entry name" value="C-N_Hydrolase_sf"/>
</dbReference>
<comment type="catalytic activity">
    <reaction evidence="3">
        <text>a nitrile + 2 H2O = a carboxylate + NH4(+)</text>
        <dbReference type="Rhea" id="RHEA:21724"/>
        <dbReference type="ChEBI" id="CHEBI:15377"/>
        <dbReference type="ChEBI" id="CHEBI:18379"/>
        <dbReference type="ChEBI" id="CHEBI:28938"/>
        <dbReference type="ChEBI" id="CHEBI:29067"/>
        <dbReference type="EC" id="3.5.5.1"/>
    </reaction>
</comment>
<evidence type="ECO:0000259" key="5">
    <source>
        <dbReference type="PROSITE" id="PS50263"/>
    </source>
</evidence>
<dbReference type="EC" id="3.5.5.1" evidence="4"/>
<protein>
    <recommendedName>
        <fullName evidence="4">nitrilase</fullName>
        <ecNumber evidence="4">3.5.5.1</ecNumber>
    </recommendedName>
</protein>
<keyword evidence="7" id="KW-1185">Reference proteome</keyword>
<evidence type="ECO:0000256" key="3">
    <source>
        <dbReference type="ARBA" id="ARBA00036406"/>
    </source>
</evidence>
<evidence type="ECO:0000256" key="1">
    <source>
        <dbReference type="ARBA" id="ARBA00008129"/>
    </source>
</evidence>
<evidence type="ECO:0000313" key="6">
    <source>
        <dbReference type="EMBL" id="KAH7250843.1"/>
    </source>
</evidence>
<reference evidence="6" key="1">
    <citation type="journal article" date="2021" name="Nat. Commun.">
        <title>Genetic determinants of endophytism in the Arabidopsis root mycobiome.</title>
        <authorList>
            <person name="Mesny F."/>
            <person name="Miyauchi S."/>
            <person name="Thiergart T."/>
            <person name="Pickel B."/>
            <person name="Atanasova L."/>
            <person name="Karlsson M."/>
            <person name="Huettel B."/>
            <person name="Barry K.W."/>
            <person name="Haridas S."/>
            <person name="Chen C."/>
            <person name="Bauer D."/>
            <person name="Andreopoulos W."/>
            <person name="Pangilinan J."/>
            <person name="LaButti K."/>
            <person name="Riley R."/>
            <person name="Lipzen A."/>
            <person name="Clum A."/>
            <person name="Drula E."/>
            <person name="Henrissat B."/>
            <person name="Kohler A."/>
            <person name="Grigoriev I.V."/>
            <person name="Martin F.M."/>
            <person name="Hacquard S."/>
        </authorList>
    </citation>
    <scope>NUCLEOTIDE SEQUENCE</scope>
    <source>
        <strain evidence="6">FSSC 5 MPI-SDFR-AT-0091</strain>
    </source>
</reference>
<dbReference type="GO" id="GO:0016836">
    <property type="term" value="F:hydro-lyase activity"/>
    <property type="evidence" value="ECO:0007669"/>
    <property type="project" value="UniProtKB-ARBA"/>
</dbReference>
<dbReference type="PROSITE" id="PS00921">
    <property type="entry name" value="NITRIL_CHT_2"/>
    <property type="match status" value="1"/>
</dbReference>
<feature type="domain" description="CN hydrolase" evidence="5">
    <location>
        <begin position="1"/>
        <end position="229"/>
    </location>
</feature>
<dbReference type="Proteomes" id="UP000736672">
    <property type="component" value="Unassembled WGS sequence"/>
</dbReference>
<evidence type="ECO:0000256" key="4">
    <source>
        <dbReference type="ARBA" id="ARBA00039045"/>
    </source>
</evidence>